<reference evidence="2" key="1">
    <citation type="submission" date="2013-01" db="EMBL/GenBank/DDBJ databases">
        <title>Draft Genome Sequence of a Mulberry Tree, Morus notabilis C.K. Schneid.</title>
        <authorList>
            <person name="He N."/>
            <person name="Zhao S."/>
        </authorList>
    </citation>
    <scope>NUCLEOTIDE SEQUENCE</scope>
</reference>
<evidence type="ECO:0000313" key="2">
    <source>
        <dbReference type="Proteomes" id="UP000030645"/>
    </source>
</evidence>
<name>W9R0L6_9ROSA</name>
<dbReference type="AlphaFoldDB" id="W9R0L6"/>
<sequence length="99" mass="11174">MGETLRPENREFFNSIDQFRDGNGVESESQIPTNNLSLGYEINHGIPNSVDPRVRDSYNGESPSLIPIGAYSRINTMERSRELLEDNHQAQPIIALSKE</sequence>
<proteinExistence type="predicted"/>
<accession>W9R0L6</accession>
<organism evidence="1 2">
    <name type="scientific">Morus notabilis</name>
    <dbReference type="NCBI Taxonomy" id="981085"/>
    <lineage>
        <taxon>Eukaryota</taxon>
        <taxon>Viridiplantae</taxon>
        <taxon>Streptophyta</taxon>
        <taxon>Embryophyta</taxon>
        <taxon>Tracheophyta</taxon>
        <taxon>Spermatophyta</taxon>
        <taxon>Magnoliopsida</taxon>
        <taxon>eudicotyledons</taxon>
        <taxon>Gunneridae</taxon>
        <taxon>Pentapetalae</taxon>
        <taxon>rosids</taxon>
        <taxon>fabids</taxon>
        <taxon>Rosales</taxon>
        <taxon>Moraceae</taxon>
        <taxon>Moreae</taxon>
        <taxon>Morus</taxon>
    </lineage>
</organism>
<keyword evidence="2" id="KW-1185">Reference proteome</keyword>
<protein>
    <submittedName>
        <fullName evidence="1">Uncharacterized protein</fullName>
    </submittedName>
</protein>
<gene>
    <name evidence="1" type="ORF">L484_009320</name>
</gene>
<dbReference type="EMBL" id="KE344097">
    <property type="protein sequence ID" value="EXB53580.1"/>
    <property type="molecule type" value="Genomic_DNA"/>
</dbReference>
<evidence type="ECO:0000313" key="1">
    <source>
        <dbReference type="EMBL" id="EXB53580.1"/>
    </source>
</evidence>
<dbReference type="Proteomes" id="UP000030645">
    <property type="component" value="Unassembled WGS sequence"/>
</dbReference>